<keyword evidence="2" id="KW-0472">Membrane</keyword>
<organism evidence="4 5">
    <name type="scientific">Phototrophicus methaneseepsis</name>
    <dbReference type="NCBI Taxonomy" id="2710758"/>
    <lineage>
        <taxon>Bacteria</taxon>
        <taxon>Bacillati</taxon>
        <taxon>Chloroflexota</taxon>
        <taxon>Candidatus Thermofontia</taxon>
        <taxon>Phototrophicales</taxon>
        <taxon>Phototrophicaceae</taxon>
        <taxon>Phototrophicus</taxon>
    </lineage>
</organism>
<dbReference type="Gene3D" id="2.60.200.20">
    <property type="match status" value="1"/>
</dbReference>
<name>A0A7S8ECM5_9CHLR</name>
<dbReference type="InterPro" id="IPR008984">
    <property type="entry name" value="SMAD_FHA_dom_sf"/>
</dbReference>
<evidence type="ECO:0000313" key="4">
    <source>
        <dbReference type="EMBL" id="QPC84293.1"/>
    </source>
</evidence>
<keyword evidence="2" id="KW-0812">Transmembrane</keyword>
<dbReference type="KEGG" id="pmet:G4Y79_07940"/>
<dbReference type="InterPro" id="IPR000253">
    <property type="entry name" value="FHA_dom"/>
</dbReference>
<feature type="transmembrane region" description="Helical" evidence="2">
    <location>
        <begin position="237"/>
        <end position="260"/>
    </location>
</feature>
<dbReference type="RefSeq" id="WP_195172356.1">
    <property type="nucleotide sequence ID" value="NZ_CP062983.1"/>
</dbReference>
<dbReference type="PANTHER" id="PTHR23308">
    <property type="entry name" value="NUCLEAR INHIBITOR OF PROTEIN PHOSPHATASE-1"/>
    <property type="match status" value="1"/>
</dbReference>
<reference evidence="4 5" key="1">
    <citation type="submission" date="2020-02" db="EMBL/GenBank/DDBJ databases">
        <authorList>
            <person name="Zheng R.K."/>
            <person name="Sun C.M."/>
        </authorList>
    </citation>
    <scope>NUCLEOTIDE SEQUENCE [LARGE SCALE GENOMIC DNA]</scope>
    <source>
        <strain evidence="5">rifampicinis</strain>
    </source>
</reference>
<dbReference type="SUPFAM" id="SSF49879">
    <property type="entry name" value="SMAD/FHA domain"/>
    <property type="match status" value="1"/>
</dbReference>
<gene>
    <name evidence="4" type="ORF">G4Y79_07940</name>
</gene>
<dbReference type="Proteomes" id="UP000594468">
    <property type="component" value="Chromosome"/>
</dbReference>
<protein>
    <submittedName>
        <fullName evidence="4">FHA domain-containing protein</fullName>
    </submittedName>
</protein>
<accession>A0A7S8ECM5</accession>
<dbReference type="SMART" id="SM00240">
    <property type="entry name" value="FHA"/>
    <property type="match status" value="1"/>
</dbReference>
<feature type="compositionally biased region" description="Low complexity" evidence="1">
    <location>
        <begin position="110"/>
        <end position="133"/>
    </location>
</feature>
<dbReference type="InterPro" id="IPR050923">
    <property type="entry name" value="Cell_Proc_Reg/RNA_Proc"/>
</dbReference>
<evidence type="ECO:0000256" key="2">
    <source>
        <dbReference type="SAM" id="Phobius"/>
    </source>
</evidence>
<dbReference type="Pfam" id="PF00498">
    <property type="entry name" value="FHA"/>
    <property type="match status" value="1"/>
</dbReference>
<evidence type="ECO:0000256" key="1">
    <source>
        <dbReference type="SAM" id="MobiDB-lite"/>
    </source>
</evidence>
<dbReference type="CDD" id="cd00060">
    <property type="entry name" value="FHA"/>
    <property type="match status" value="1"/>
</dbReference>
<evidence type="ECO:0000313" key="5">
    <source>
        <dbReference type="Proteomes" id="UP000594468"/>
    </source>
</evidence>
<evidence type="ECO:0000259" key="3">
    <source>
        <dbReference type="PROSITE" id="PS50006"/>
    </source>
</evidence>
<sequence>MQGNDSYRLVVRRGPQPNQVYELSKEVMNLGRDITNDIVINDREVSRHHLRFTHGTSGYTIEDSGSTNGTFVNGKRITGATPLKNGDMIGLGETVTLGYELTRPEGAGGVSDAASGATMPSASGQPPQQSYQPPQRPAGDEAYRPPQQQQQPSNPYQAPQQSYQQPQQPSYQQPQEPSYAQAPYQDAYQQDPYQQGYQQPGEQAYYQQPGTYGPPPSGYDYDPYAVRDEEGGGAARWILYGCIGLMVLCCCITILVALAVDTLCLYNSIPFLTDILSAFGLPPTC</sequence>
<dbReference type="AlphaFoldDB" id="A0A7S8ECM5"/>
<dbReference type="EMBL" id="CP062983">
    <property type="protein sequence ID" value="QPC84293.1"/>
    <property type="molecule type" value="Genomic_DNA"/>
</dbReference>
<feature type="domain" description="FHA" evidence="3">
    <location>
        <begin position="28"/>
        <end position="77"/>
    </location>
</feature>
<dbReference type="PROSITE" id="PS50006">
    <property type="entry name" value="FHA_DOMAIN"/>
    <property type="match status" value="1"/>
</dbReference>
<feature type="region of interest" description="Disordered" evidence="1">
    <location>
        <begin position="204"/>
        <end position="224"/>
    </location>
</feature>
<feature type="compositionally biased region" description="Low complexity" evidence="1">
    <location>
        <begin position="144"/>
        <end position="181"/>
    </location>
</feature>
<feature type="region of interest" description="Disordered" evidence="1">
    <location>
        <begin position="102"/>
        <end position="181"/>
    </location>
</feature>
<proteinExistence type="predicted"/>
<keyword evidence="2" id="KW-1133">Transmembrane helix</keyword>
<keyword evidence="5" id="KW-1185">Reference proteome</keyword>